<gene>
    <name evidence="3" type="primary">gn00149</name>
    <name evidence="4" type="synonym">gn00254</name>
    <name evidence="3" type="ORF">PR202_gn00149</name>
    <name evidence="4" type="ORF">PR202_gn00254</name>
</gene>
<dbReference type="EMBL" id="BQKI01000199">
    <property type="protein sequence ID" value="GJN40843.1"/>
    <property type="molecule type" value="Genomic_DNA"/>
</dbReference>
<proteinExistence type="predicted"/>
<evidence type="ECO:0000313" key="4">
    <source>
        <dbReference type="EMBL" id="GJN40941.1"/>
    </source>
</evidence>
<keyword evidence="5" id="KW-1185">Reference proteome</keyword>
<accession>A0AAV5FYT6</accession>
<evidence type="ECO:0000256" key="1">
    <source>
        <dbReference type="SAM" id="MobiDB-lite"/>
    </source>
</evidence>
<keyword evidence="2" id="KW-0812">Transmembrane</keyword>
<evidence type="ECO:0000256" key="2">
    <source>
        <dbReference type="SAM" id="Phobius"/>
    </source>
</evidence>
<reference evidence="3" key="2">
    <citation type="submission" date="2021-12" db="EMBL/GenBank/DDBJ databases">
        <title>Resequencing data analysis of finger millet.</title>
        <authorList>
            <person name="Hatakeyama M."/>
            <person name="Aluri S."/>
            <person name="Balachadran M.T."/>
            <person name="Sivarajan S.R."/>
            <person name="Poveda L."/>
            <person name="Shimizu-Inatsugi R."/>
            <person name="Schlapbach R."/>
            <person name="Sreeman S.M."/>
            <person name="Shimizu K.K."/>
        </authorList>
    </citation>
    <scope>NUCLEOTIDE SEQUENCE</scope>
</reference>
<comment type="caution">
    <text evidence="3">The sequence shown here is derived from an EMBL/GenBank/DDBJ whole genome shotgun (WGS) entry which is preliminary data.</text>
</comment>
<feature type="compositionally biased region" description="Low complexity" evidence="1">
    <location>
        <begin position="141"/>
        <end position="151"/>
    </location>
</feature>
<reference evidence="3" key="1">
    <citation type="journal article" date="2018" name="DNA Res.">
        <title>Multiple hybrid de novo genome assembly of finger millet, an orphan allotetraploid crop.</title>
        <authorList>
            <person name="Hatakeyama M."/>
            <person name="Aluri S."/>
            <person name="Balachadran M.T."/>
            <person name="Sivarajan S.R."/>
            <person name="Patrignani A."/>
            <person name="Gruter S."/>
            <person name="Poveda L."/>
            <person name="Shimizu-Inatsugi R."/>
            <person name="Baeten J."/>
            <person name="Francoijs K.J."/>
            <person name="Nataraja K.N."/>
            <person name="Reddy Y.A.N."/>
            <person name="Phadnis S."/>
            <person name="Ravikumar R.L."/>
            <person name="Schlapbach R."/>
            <person name="Sreeman S.M."/>
            <person name="Shimizu K.K."/>
        </authorList>
    </citation>
    <scope>NUCLEOTIDE SEQUENCE</scope>
</reference>
<dbReference type="EMBL" id="BQKI01000199">
    <property type="protein sequence ID" value="GJN40941.1"/>
    <property type="molecule type" value="Genomic_DNA"/>
</dbReference>
<protein>
    <submittedName>
        <fullName evidence="3">Uncharacterized protein</fullName>
    </submittedName>
</protein>
<dbReference type="Proteomes" id="UP001054889">
    <property type="component" value="Unassembled WGS sequence"/>
</dbReference>
<evidence type="ECO:0000313" key="5">
    <source>
        <dbReference type="Proteomes" id="UP001054889"/>
    </source>
</evidence>
<sequence length="196" mass="21605">MALSRIVAVLSLVGALLLLADALPFLADLLLDLATRRNMVLLCHAILLLLLGDAGILGVPSAAPRQQQHSTEYYYSAHPERCSHYHTIRMIVPAEPQHQQQVAEHVTSKEIVSYIDLDAAAAAAALLPDDQHKNGAEEEQAGQGESSAAVEFAEEEDDLDEMNRRFEAFIAATKEKMRLEALHPALHVSFHRRNNL</sequence>
<feature type="transmembrane region" description="Helical" evidence="2">
    <location>
        <begin position="38"/>
        <end position="59"/>
    </location>
</feature>
<keyword evidence="2" id="KW-1133">Transmembrane helix</keyword>
<evidence type="ECO:0000313" key="3">
    <source>
        <dbReference type="EMBL" id="GJN40843.1"/>
    </source>
</evidence>
<dbReference type="PANTHER" id="PTHR34947:SF3">
    <property type="entry name" value="TRANSMEMBRANE PROTEIN"/>
    <property type="match status" value="1"/>
</dbReference>
<dbReference type="PANTHER" id="PTHR34947">
    <property type="entry name" value="TRANSMEMBRANE PROTEIN"/>
    <property type="match status" value="1"/>
</dbReference>
<dbReference type="AlphaFoldDB" id="A0AAV5FYT6"/>
<organism evidence="3 5">
    <name type="scientific">Eleusine coracana subsp. coracana</name>
    <dbReference type="NCBI Taxonomy" id="191504"/>
    <lineage>
        <taxon>Eukaryota</taxon>
        <taxon>Viridiplantae</taxon>
        <taxon>Streptophyta</taxon>
        <taxon>Embryophyta</taxon>
        <taxon>Tracheophyta</taxon>
        <taxon>Spermatophyta</taxon>
        <taxon>Magnoliopsida</taxon>
        <taxon>Liliopsida</taxon>
        <taxon>Poales</taxon>
        <taxon>Poaceae</taxon>
        <taxon>PACMAD clade</taxon>
        <taxon>Chloridoideae</taxon>
        <taxon>Cynodonteae</taxon>
        <taxon>Eleusininae</taxon>
        <taxon>Eleusine</taxon>
    </lineage>
</organism>
<feature type="region of interest" description="Disordered" evidence="1">
    <location>
        <begin position="134"/>
        <end position="158"/>
    </location>
</feature>
<keyword evidence="2" id="KW-0472">Membrane</keyword>
<name>A0AAV5FYT6_ELECO</name>